<accession>A0A9X0U677</accession>
<protein>
    <recommendedName>
        <fullName evidence="7">Shikimate kinase</fullName>
        <shortName evidence="7">SK</shortName>
        <ecNumber evidence="7">2.7.1.71</ecNumber>
    </recommendedName>
</protein>
<feature type="binding site" evidence="7">
    <location>
        <position position="102"/>
    </location>
    <ligand>
        <name>substrate</name>
    </ligand>
</feature>
<feature type="binding site" evidence="7">
    <location>
        <position position="159"/>
    </location>
    <ligand>
        <name>substrate</name>
    </ligand>
</feature>
<dbReference type="Gene3D" id="3.40.50.300">
    <property type="entry name" value="P-loop containing nucleotide triphosphate hydrolases"/>
    <property type="match status" value="1"/>
</dbReference>
<keyword evidence="5 7" id="KW-0067">ATP-binding</keyword>
<dbReference type="Proteomes" id="UP000535182">
    <property type="component" value="Unassembled WGS sequence"/>
</dbReference>
<reference evidence="8 9" key="1">
    <citation type="submission" date="2020-08" db="EMBL/GenBank/DDBJ databases">
        <title>Genomic Encyclopedia of Type Strains, Phase IV (KMG-V): Genome sequencing to study the core and pangenomes of soil and plant-associated prokaryotes.</title>
        <authorList>
            <person name="Whitman W."/>
        </authorList>
    </citation>
    <scope>NUCLEOTIDE SEQUENCE [LARGE SCALE GENOMIC DNA]</scope>
    <source>
        <strain evidence="8 9">X5P2</strain>
    </source>
</reference>
<evidence type="ECO:0000313" key="9">
    <source>
        <dbReference type="Proteomes" id="UP000535182"/>
    </source>
</evidence>
<comment type="catalytic activity">
    <reaction evidence="7">
        <text>shikimate + ATP = 3-phosphoshikimate + ADP + H(+)</text>
        <dbReference type="Rhea" id="RHEA:13121"/>
        <dbReference type="ChEBI" id="CHEBI:15378"/>
        <dbReference type="ChEBI" id="CHEBI:30616"/>
        <dbReference type="ChEBI" id="CHEBI:36208"/>
        <dbReference type="ChEBI" id="CHEBI:145989"/>
        <dbReference type="ChEBI" id="CHEBI:456216"/>
        <dbReference type="EC" id="2.7.1.71"/>
    </reaction>
</comment>
<comment type="subunit">
    <text evidence="7">Monomer.</text>
</comment>
<dbReference type="PANTHER" id="PTHR21087:SF16">
    <property type="entry name" value="SHIKIMATE KINASE 1, CHLOROPLASTIC"/>
    <property type="match status" value="1"/>
</dbReference>
<evidence type="ECO:0000256" key="7">
    <source>
        <dbReference type="HAMAP-Rule" id="MF_00109"/>
    </source>
</evidence>
<dbReference type="Pfam" id="PF01202">
    <property type="entry name" value="SKI"/>
    <property type="match status" value="1"/>
</dbReference>
<evidence type="ECO:0000256" key="4">
    <source>
        <dbReference type="ARBA" id="ARBA00022777"/>
    </source>
</evidence>
<dbReference type="SUPFAM" id="SSF52540">
    <property type="entry name" value="P-loop containing nucleoside triphosphate hydrolases"/>
    <property type="match status" value="1"/>
</dbReference>
<dbReference type="AlphaFoldDB" id="A0A9X0U677"/>
<dbReference type="InterPro" id="IPR031322">
    <property type="entry name" value="Shikimate/glucono_kinase"/>
</dbReference>
<feature type="binding site" evidence="7">
    <location>
        <position position="143"/>
    </location>
    <ligand>
        <name>ATP</name>
        <dbReference type="ChEBI" id="CHEBI:30616"/>
    </ligand>
</feature>
<dbReference type="InterPro" id="IPR000623">
    <property type="entry name" value="Shikimate_kinase/TSH1"/>
</dbReference>
<comment type="cofactor">
    <cofactor evidence="7">
        <name>Mg(2+)</name>
        <dbReference type="ChEBI" id="CHEBI:18420"/>
    </cofactor>
    <text evidence="7">Binds 1 Mg(2+) ion per subunit.</text>
</comment>
<dbReference type="EMBL" id="JACHEB010000007">
    <property type="protein sequence ID" value="MBB5329542.1"/>
    <property type="molecule type" value="Genomic_DNA"/>
</dbReference>
<comment type="similarity">
    <text evidence="7">Belongs to the shikimate kinase family.</text>
</comment>
<comment type="subcellular location">
    <subcellularLocation>
        <location evidence="7">Cytoplasm</location>
    </subcellularLocation>
</comment>
<dbReference type="CDD" id="cd00464">
    <property type="entry name" value="SK"/>
    <property type="match status" value="1"/>
</dbReference>
<comment type="pathway">
    <text evidence="7">Metabolic intermediate biosynthesis; chorismate biosynthesis; chorismate from D-erythrose 4-phosphate and phosphoenolpyruvate: step 5/7.</text>
</comment>
<dbReference type="HAMAP" id="MF_00109">
    <property type="entry name" value="Shikimate_kinase"/>
    <property type="match status" value="1"/>
</dbReference>
<keyword evidence="6 7" id="KW-0057">Aromatic amino acid biosynthesis</keyword>
<dbReference type="PANTHER" id="PTHR21087">
    <property type="entry name" value="SHIKIMATE KINASE"/>
    <property type="match status" value="1"/>
</dbReference>
<dbReference type="RefSeq" id="WP_183978139.1">
    <property type="nucleotide sequence ID" value="NZ_JACHEB010000007.1"/>
</dbReference>
<evidence type="ECO:0000256" key="3">
    <source>
        <dbReference type="ARBA" id="ARBA00022741"/>
    </source>
</evidence>
<gene>
    <name evidence="7" type="primary">aroK</name>
    <name evidence="8" type="ORF">HDF14_003164</name>
</gene>
<dbReference type="GO" id="GO:0004765">
    <property type="term" value="F:shikimate kinase activity"/>
    <property type="evidence" value="ECO:0007669"/>
    <property type="project" value="UniProtKB-UniRule"/>
</dbReference>
<feature type="binding site" evidence="7">
    <location>
        <position position="80"/>
    </location>
    <ligand>
        <name>substrate</name>
    </ligand>
</feature>
<keyword evidence="1 7" id="KW-0028">Amino-acid biosynthesis</keyword>
<dbReference type="EC" id="2.7.1.71" evidence="7"/>
<dbReference type="InterPro" id="IPR027417">
    <property type="entry name" value="P-loop_NTPase"/>
</dbReference>
<evidence type="ECO:0000256" key="5">
    <source>
        <dbReference type="ARBA" id="ARBA00022840"/>
    </source>
</evidence>
<feature type="binding site" evidence="7">
    <location>
        <position position="38"/>
    </location>
    <ligand>
        <name>Mg(2+)</name>
        <dbReference type="ChEBI" id="CHEBI:18420"/>
    </ligand>
</feature>
<dbReference type="GO" id="GO:0009423">
    <property type="term" value="P:chorismate biosynthetic process"/>
    <property type="evidence" value="ECO:0007669"/>
    <property type="project" value="UniProtKB-UniRule"/>
</dbReference>
<keyword evidence="9" id="KW-1185">Reference proteome</keyword>
<keyword evidence="2 7" id="KW-0808">Transferase</keyword>
<dbReference type="GO" id="GO:0005524">
    <property type="term" value="F:ATP binding"/>
    <property type="evidence" value="ECO:0007669"/>
    <property type="project" value="UniProtKB-UniRule"/>
</dbReference>
<evidence type="ECO:0000256" key="1">
    <source>
        <dbReference type="ARBA" id="ARBA00022605"/>
    </source>
</evidence>
<evidence type="ECO:0000256" key="6">
    <source>
        <dbReference type="ARBA" id="ARBA00023141"/>
    </source>
</evidence>
<dbReference type="GO" id="GO:0000287">
    <property type="term" value="F:magnesium ion binding"/>
    <property type="evidence" value="ECO:0007669"/>
    <property type="project" value="UniProtKB-UniRule"/>
</dbReference>
<keyword evidence="7" id="KW-0963">Cytoplasm</keyword>
<evidence type="ECO:0000313" key="8">
    <source>
        <dbReference type="EMBL" id="MBB5329542.1"/>
    </source>
</evidence>
<dbReference type="GO" id="GO:0005829">
    <property type="term" value="C:cytosol"/>
    <property type="evidence" value="ECO:0007669"/>
    <property type="project" value="TreeGrafter"/>
</dbReference>
<sequence>MTSTQPEIQPKPQTETMTQAPTHLKRLILTGFMGAGKSTIGRLLAARIGWNFLDLDAHLESRTNATIPQLFEQHGEARFRRLESTALASALGYSNIVLALGGGTPEDLTNRLLLEQTPATFTIFLDAPFPTLFDRCMLQEIARPVLTDPAAAQLRFERRHPLYRRMAGLTIATSDQTPTQTVEALLLGLPKPQTQTPHSRT</sequence>
<feature type="binding site" evidence="7">
    <location>
        <position position="56"/>
    </location>
    <ligand>
        <name>substrate</name>
    </ligand>
</feature>
<organism evidence="8 9">
    <name type="scientific">Tunturiibacter gelidiferens</name>
    <dbReference type="NCBI Taxonomy" id="3069689"/>
    <lineage>
        <taxon>Bacteria</taxon>
        <taxon>Pseudomonadati</taxon>
        <taxon>Acidobacteriota</taxon>
        <taxon>Terriglobia</taxon>
        <taxon>Terriglobales</taxon>
        <taxon>Acidobacteriaceae</taxon>
        <taxon>Tunturiibacter</taxon>
    </lineage>
</organism>
<name>A0A9X0U677_9BACT</name>
<keyword evidence="4 7" id="KW-0418">Kinase</keyword>
<feature type="binding site" evidence="7">
    <location>
        <begin position="34"/>
        <end position="39"/>
    </location>
    <ligand>
        <name>ATP</name>
        <dbReference type="ChEBI" id="CHEBI:30616"/>
    </ligand>
</feature>
<comment type="caution">
    <text evidence="8">The sequence shown here is derived from an EMBL/GenBank/DDBJ whole genome shotgun (WGS) entry which is preliminary data.</text>
</comment>
<dbReference type="PRINTS" id="PR01100">
    <property type="entry name" value="SHIKIMTKNASE"/>
</dbReference>
<keyword evidence="3 7" id="KW-0547">Nucleotide-binding</keyword>
<feature type="binding site" evidence="7">
    <location>
        <position position="176"/>
    </location>
    <ligand>
        <name>ATP</name>
        <dbReference type="ChEBI" id="CHEBI:30616"/>
    </ligand>
</feature>
<dbReference type="GO" id="GO:0008652">
    <property type="term" value="P:amino acid biosynthetic process"/>
    <property type="evidence" value="ECO:0007669"/>
    <property type="project" value="UniProtKB-KW"/>
</dbReference>
<evidence type="ECO:0000256" key="2">
    <source>
        <dbReference type="ARBA" id="ARBA00022679"/>
    </source>
</evidence>
<dbReference type="GO" id="GO:0009073">
    <property type="term" value="P:aromatic amino acid family biosynthetic process"/>
    <property type="evidence" value="ECO:0007669"/>
    <property type="project" value="UniProtKB-KW"/>
</dbReference>
<keyword evidence="7" id="KW-0479">Metal-binding</keyword>
<proteinExistence type="inferred from homology"/>
<comment type="function">
    <text evidence="7">Catalyzes the specific phosphorylation of the 3-hydroxyl group of shikimic acid using ATP as a cosubstrate.</text>
</comment>
<keyword evidence="7" id="KW-0460">Magnesium</keyword>